<proteinExistence type="predicted"/>
<protein>
    <recommendedName>
        <fullName evidence="1">Aminoglycoside phosphotransferase domain-containing protein</fullName>
    </recommendedName>
</protein>
<dbReference type="Gene3D" id="3.90.1200.10">
    <property type="match status" value="1"/>
</dbReference>
<dbReference type="InterPro" id="IPR002575">
    <property type="entry name" value="Aminoglycoside_PTrfase"/>
</dbReference>
<feature type="domain" description="Aminoglycoside phosphotransferase" evidence="1">
    <location>
        <begin position="38"/>
        <end position="251"/>
    </location>
</feature>
<dbReference type="AlphaFoldDB" id="A0A9W6RQN4"/>
<dbReference type="EMBL" id="BSTJ01000012">
    <property type="protein sequence ID" value="GLY79725.1"/>
    <property type="molecule type" value="Genomic_DNA"/>
</dbReference>
<evidence type="ECO:0000313" key="3">
    <source>
        <dbReference type="Proteomes" id="UP001165135"/>
    </source>
</evidence>
<dbReference type="RefSeq" id="WP_285631639.1">
    <property type="nucleotide sequence ID" value="NZ_BSTJ01000012.1"/>
</dbReference>
<name>A0A9W6RQN4_9ACTN</name>
<organism evidence="2 3">
    <name type="scientific">Actinoallomurus iriomotensis</name>
    <dbReference type="NCBI Taxonomy" id="478107"/>
    <lineage>
        <taxon>Bacteria</taxon>
        <taxon>Bacillati</taxon>
        <taxon>Actinomycetota</taxon>
        <taxon>Actinomycetes</taxon>
        <taxon>Streptosporangiales</taxon>
        <taxon>Thermomonosporaceae</taxon>
        <taxon>Actinoallomurus</taxon>
    </lineage>
</organism>
<evidence type="ECO:0000259" key="1">
    <source>
        <dbReference type="Pfam" id="PF01636"/>
    </source>
</evidence>
<dbReference type="InterPro" id="IPR011009">
    <property type="entry name" value="Kinase-like_dom_sf"/>
</dbReference>
<dbReference type="Pfam" id="PF01636">
    <property type="entry name" value="APH"/>
    <property type="match status" value="1"/>
</dbReference>
<reference evidence="2" key="1">
    <citation type="submission" date="2023-03" db="EMBL/GenBank/DDBJ databases">
        <title>Actinoallomurus iriomotensis NBRC 103681.</title>
        <authorList>
            <person name="Ichikawa N."/>
            <person name="Sato H."/>
            <person name="Tonouchi N."/>
        </authorList>
    </citation>
    <scope>NUCLEOTIDE SEQUENCE</scope>
    <source>
        <strain evidence="2">NBRC 103681</strain>
    </source>
</reference>
<evidence type="ECO:0000313" key="2">
    <source>
        <dbReference type="EMBL" id="GLY79725.1"/>
    </source>
</evidence>
<dbReference type="Proteomes" id="UP001165135">
    <property type="component" value="Unassembled WGS sequence"/>
</dbReference>
<dbReference type="SUPFAM" id="SSF56112">
    <property type="entry name" value="Protein kinase-like (PK-like)"/>
    <property type="match status" value="1"/>
</dbReference>
<gene>
    <name evidence="2" type="ORF">Airi01_079920</name>
</gene>
<sequence length="302" mass="33887">MPQANAFDSDSLQQIVEAASRAAALSADGARLLRIGENAIYRLAHDPVVVRIARSAARMDTARRELCVARWLERRAVPTIKVHEVADQPLLIEGHPVTFWRAVSGPRGGDRGPDRTDLARLLLAFHGAKDCPCELPAMDPSSWAKVEERISAATGIDADAREFLSARNAELAEKVKNLDYALPRGPIHADAYTGNLLIDDGVVVLSDYEGVSIGPREWDLLPTAVAVDRYGLPEEEYREFVDIYGFDVREWSGYRTLRQVRELGMTTWLMQNVNTDPAIAEEFNVRLSSLRESEFERRWRLF</sequence>
<comment type="caution">
    <text evidence="2">The sequence shown here is derived from an EMBL/GenBank/DDBJ whole genome shotgun (WGS) entry which is preliminary data.</text>
</comment>
<accession>A0A9W6RQN4</accession>